<name>A0A2G6PGT5_9GAMM</name>
<evidence type="ECO:0008006" key="4">
    <source>
        <dbReference type="Google" id="ProtNLM"/>
    </source>
</evidence>
<reference evidence="2 3" key="1">
    <citation type="submission" date="2017-10" db="EMBL/GenBank/DDBJ databases">
        <title>Novel microbial diversity and functional potential in the marine mammal oral microbiome.</title>
        <authorList>
            <person name="Dudek N.K."/>
            <person name="Sun C.L."/>
            <person name="Burstein D."/>
            <person name="Kantor R.S."/>
            <person name="Aliaga Goltsman D.S."/>
            <person name="Bik E.M."/>
            <person name="Thomas B.C."/>
            <person name="Banfield J.F."/>
            <person name="Relman D.A."/>
        </authorList>
    </citation>
    <scope>NUCLEOTIDE SEQUENCE [LARGE SCALE GENOMIC DNA]</scope>
    <source>
        <strain evidence="2">DOLJORAL78_50_517</strain>
    </source>
</reference>
<dbReference type="InterPro" id="IPR045584">
    <property type="entry name" value="Pilin-like"/>
</dbReference>
<dbReference type="InterPro" id="IPR032092">
    <property type="entry name" value="PilW"/>
</dbReference>
<dbReference type="Pfam" id="PF16074">
    <property type="entry name" value="PilW"/>
    <property type="match status" value="1"/>
</dbReference>
<keyword evidence="1" id="KW-0472">Membrane</keyword>
<accession>A0A2G6PGT5</accession>
<comment type="caution">
    <text evidence="2">The sequence shown here is derived from an EMBL/GenBank/DDBJ whole genome shotgun (WGS) entry which is preliminary data.</text>
</comment>
<evidence type="ECO:0000256" key="1">
    <source>
        <dbReference type="SAM" id="Phobius"/>
    </source>
</evidence>
<organism evidence="2 3">
    <name type="scientific">Candidatus Contendibacter odensensis</name>
    <dbReference type="NCBI Taxonomy" id="1400860"/>
    <lineage>
        <taxon>Bacteria</taxon>
        <taxon>Pseudomonadati</taxon>
        <taxon>Pseudomonadota</taxon>
        <taxon>Gammaproteobacteria</taxon>
        <taxon>Candidatus Competibacteraceae</taxon>
        <taxon>Candidatus Contendibacter</taxon>
    </lineage>
</organism>
<proteinExistence type="predicted"/>
<protein>
    <recommendedName>
        <fullName evidence="4">Prepilin-type cleavage/methylation domain-containing protein</fullName>
    </recommendedName>
</protein>
<dbReference type="EMBL" id="PDTV01000004">
    <property type="protein sequence ID" value="PIE83389.1"/>
    <property type="molecule type" value="Genomic_DNA"/>
</dbReference>
<feature type="transmembrane region" description="Helical" evidence="1">
    <location>
        <begin position="21"/>
        <end position="46"/>
    </location>
</feature>
<dbReference type="AlphaFoldDB" id="A0A2G6PGT5"/>
<gene>
    <name evidence="2" type="ORF">CSA09_00475</name>
</gene>
<evidence type="ECO:0000313" key="3">
    <source>
        <dbReference type="Proteomes" id="UP000229278"/>
    </source>
</evidence>
<keyword evidence="1" id="KW-0812">Transmembrane</keyword>
<dbReference type="GO" id="GO:0043683">
    <property type="term" value="P:type IV pilus assembly"/>
    <property type="evidence" value="ECO:0007669"/>
    <property type="project" value="InterPro"/>
</dbReference>
<dbReference type="InterPro" id="IPR012902">
    <property type="entry name" value="N_methyl_site"/>
</dbReference>
<dbReference type="Pfam" id="PF07963">
    <property type="entry name" value="N_methyl"/>
    <property type="match status" value="1"/>
</dbReference>
<dbReference type="Proteomes" id="UP000229278">
    <property type="component" value="Unassembled WGS sequence"/>
</dbReference>
<dbReference type="SUPFAM" id="SSF54523">
    <property type="entry name" value="Pili subunits"/>
    <property type="match status" value="1"/>
</dbReference>
<keyword evidence="1" id="KW-1133">Transmembrane helix</keyword>
<dbReference type="NCBIfam" id="TIGR02532">
    <property type="entry name" value="IV_pilin_GFxxxE"/>
    <property type="match status" value="1"/>
</dbReference>
<evidence type="ECO:0000313" key="2">
    <source>
        <dbReference type="EMBL" id="PIE83389.1"/>
    </source>
</evidence>
<sequence>MMKQKQRIVDIGYLGYQRQAGFTLIEIMIGLVLGLLLLNAVIQVFLSTQQSARIQQSASRMQEDGRIAMTILNRYIRLAGYQSYPWNKADTGWNPALNERGFAAVAPWLEGQVILGTDGSGANPDSIRIRYQGSNDPAIATCLGAAIPPVNPATPNIPGIADIILDLSAPAPDGARSLSCRVAVNGGAFTARAPMVGGLENMQITYGLSQGAGGVDSIGRLTGGANLTYVTANNVAANGGWDRVIAVRIELVVRSDQDNLTLDSRQYMLNGVPVNPGDRRMRYVMGTTVNIRNKVR</sequence>